<evidence type="ECO:0000313" key="1">
    <source>
        <dbReference type="EMBL" id="KTD67505.1"/>
    </source>
</evidence>
<dbReference type="RefSeq" id="WP_018576822.1">
    <property type="nucleotide sequence ID" value="NZ_KB892392.1"/>
</dbReference>
<dbReference type="OrthoDB" id="5641771at2"/>
<dbReference type="PATRIC" id="fig|1122169.6.peg.39"/>
<sequence length="121" mass="12575">MRGLGLNYQISRAFILLVFLFTSTLCLAEHFGGAGGFGHVGGVGGVGHVGGVEGVGGIGGVHPYDNGWNNGYHNSNVGNYYPGNGWVAPTYIINGGGDYDDCQSVQQCDSNGNCIQTQDCN</sequence>
<dbReference type="Proteomes" id="UP000054600">
    <property type="component" value="Unassembled WGS sequence"/>
</dbReference>
<evidence type="ECO:0000313" key="2">
    <source>
        <dbReference type="Proteomes" id="UP000054600"/>
    </source>
</evidence>
<dbReference type="eggNOG" id="ENOG5031EN4">
    <property type="taxonomic scope" value="Bacteria"/>
</dbReference>
<proteinExistence type="predicted"/>
<dbReference type="EMBL" id="LNYW01000002">
    <property type="protein sequence ID" value="KTD67505.1"/>
    <property type="molecule type" value="Genomic_DNA"/>
</dbReference>
<protein>
    <submittedName>
        <fullName evidence="1">Uncharacterized protein</fullName>
    </submittedName>
</protein>
<organism evidence="1 2">
    <name type="scientific">Legionella shakespearei DSM 23087</name>
    <dbReference type="NCBI Taxonomy" id="1122169"/>
    <lineage>
        <taxon>Bacteria</taxon>
        <taxon>Pseudomonadati</taxon>
        <taxon>Pseudomonadota</taxon>
        <taxon>Gammaproteobacteria</taxon>
        <taxon>Legionellales</taxon>
        <taxon>Legionellaceae</taxon>
        <taxon>Legionella</taxon>
    </lineage>
</organism>
<accession>A0A0W0ZEB4</accession>
<dbReference type="AlphaFoldDB" id="A0A0W0ZEB4"/>
<reference evidence="1 2" key="1">
    <citation type="submission" date="2015-11" db="EMBL/GenBank/DDBJ databases">
        <title>Genomic analysis of 38 Legionella species identifies large and diverse effector repertoires.</title>
        <authorList>
            <person name="Burstein D."/>
            <person name="Amaro F."/>
            <person name="Zusman T."/>
            <person name="Lifshitz Z."/>
            <person name="Cohen O."/>
            <person name="Gilbert J.A."/>
            <person name="Pupko T."/>
            <person name="Shuman H.A."/>
            <person name="Segal G."/>
        </authorList>
    </citation>
    <scope>NUCLEOTIDE SEQUENCE [LARGE SCALE GENOMIC DNA]</scope>
    <source>
        <strain evidence="1 2">ATCC 49655</strain>
    </source>
</reference>
<name>A0A0W0ZEB4_9GAMM</name>
<gene>
    <name evidence="1" type="ORF">Lsha_0036</name>
</gene>
<dbReference type="STRING" id="1122169.Lsha_0036"/>
<keyword evidence="2" id="KW-1185">Reference proteome</keyword>
<comment type="caution">
    <text evidence="1">The sequence shown here is derived from an EMBL/GenBank/DDBJ whole genome shotgun (WGS) entry which is preliminary data.</text>
</comment>